<comment type="caution">
    <text evidence="3">The sequence shown here is derived from an EMBL/GenBank/DDBJ whole genome shotgun (WGS) entry which is preliminary data.</text>
</comment>
<feature type="domain" description="DUF1707" evidence="2">
    <location>
        <begin position="6"/>
        <end position="58"/>
    </location>
</feature>
<accession>A0ABP8RSX9</accession>
<dbReference type="Pfam" id="PF08044">
    <property type="entry name" value="DUF1707"/>
    <property type="match status" value="1"/>
</dbReference>
<dbReference type="EMBL" id="BAABGT010000032">
    <property type="protein sequence ID" value="GAA4545836.1"/>
    <property type="molecule type" value="Genomic_DNA"/>
</dbReference>
<feature type="transmembrane region" description="Helical" evidence="1">
    <location>
        <begin position="81"/>
        <end position="102"/>
    </location>
</feature>
<proteinExistence type="predicted"/>
<keyword evidence="4" id="KW-1185">Reference proteome</keyword>
<gene>
    <name evidence="3" type="ORF">GCM10023175_26520</name>
</gene>
<keyword evidence="1" id="KW-0472">Membrane</keyword>
<organism evidence="3 4">
    <name type="scientific">Pseudonocardia xishanensis</name>
    <dbReference type="NCBI Taxonomy" id="630995"/>
    <lineage>
        <taxon>Bacteria</taxon>
        <taxon>Bacillati</taxon>
        <taxon>Actinomycetota</taxon>
        <taxon>Actinomycetes</taxon>
        <taxon>Pseudonocardiales</taxon>
        <taxon>Pseudonocardiaceae</taxon>
        <taxon>Pseudonocardia</taxon>
    </lineage>
</organism>
<dbReference type="PANTHER" id="PTHR40763:SF4">
    <property type="entry name" value="DUF1707 DOMAIN-CONTAINING PROTEIN"/>
    <property type="match status" value="1"/>
</dbReference>
<sequence>MATSRTRARDADRDALCRALDKAFEEGQLDGAEHRERTASALRARTLGELRGLIDDLQLAEAPRLSEPAPPRAPRRGSARWVGLVVSLALLGGGFVVGRISAPSGPTATNEQVAQDGGPVADVAPTVVRLEGLHTPEGFARFVADVRARLGTTVVSDATIYPGYAVFTTPLAGNAGREERWYYRGGVEGPDDPGTRDRDKALVDLALFSPEILMPLVAGAPQSVQVPDGVVSHLIVEDEGSGPQVRIYSGNEVGESGYLEVRPDGTTITIRPFEPS</sequence>
<dbReference type="RefSeq" id="WP_345416780.1">
    <property type="nucleotide sequence ID" value="NZ_BAABGT010000032.1"/>
</dbReference>
<name>A0ABP8RSX9_9PSEU</name>
<evidence type="ECO:0000259" key="2">
    <source>
        <dbReference type="Pfam" id="PF08044"/>
    </source>
</evidence>
<keyword evidence="1" id="KW-1133">Transmembrane helix</keyword>
<protein>
    <submittedName>
        <fullName evidence="3">DUF1707 domain-containing protein</fullName>
    </submittedName>
</protein>
<dbReference type="InterPro" id="IPR012551">
    <property type="entry name" value="DUF1707_SHOCT-like"/>
</dbReference>
<dbReference type="PANTHER" id="PTHR40763">
    <property type="entry name" value="MEMBRANE PROTEIN-RELATED"/>
    <property type="match status" value="1"/>
</dbReference>
<dbReference type="Proteomes" id="UP001501598">
    <property type="component" value="Unassembled WGS sequence"/>
</dbReference>
<reference evidence="4" key="1">
    <citation type="journal article" date="2019" name="Int. J. Syst. Evol. Microbiol.">
        <title>The Global Catalogue of Microorganisms (GCM) 10K type strain sequencing project: providing services to taxonomists for standard genome sequencing and annotation.</title>
        <authorList>
            <consortium name="The Broad Institute Genomics Platform"/>
            <consortium name="The Broad Institute Genome Sequencing Center for Infectious Disease"/>
            <person name="Wu L."/>
            <person name="Ma J."/>
        </authorList>
    </citation>
    <scope>NUCLEOTIDE SEQUENCE [LARGE SCALE GENOMIC DNA]</scope>
    <source>
        <strain evidence="4">JCM 17906</strain>
    </source>
</reference>
<evidence type="ECO:0000313" key="3">
    <source>
        <dbReference type="EMBL" id="GAA4545836.1"/>
    </source>
</evidence>
<evidence type="ECO:0000256" key="1">
    <source>
        <dbReference type="SAM" id="Phobius"/>
    </source>
</evidence>
<evidence type="ECO:0000313" key="4">
    <source>
        <dbReference type="Proteomes" id="UP001501598"/>
    </source>
</evidence>
<keyword evidence="1" id="KW-0812">Transmembrane</keyword>